<feature type="transmembrane region" description="Helical" evidence="1">
    <location>
        <begin position="151"/>
        <end position="171"/>
    </location>
</feature>
<dbReference type="EMBL" id="FNIT01000012">
    <property type="protein sequence ID" value="SDO73741.1"/>
    <property type="molecule type" value="Genomic_DNA"/>
</dbReference>
<feature type="transmembrane region" description="Helical" evidence="1">
    <location>
        <begin position="125"/>
        <end position="145"/>
    </location>
</feature>
<dbReference type="STRING" id="1166073.SAMN05192530_1123"/>
<dbReference type="SUPFAM" id="SSF53474">
    <property type="entry name" value="alpha/beta-Hydrolases"/>
    <property type="match status" value="1"/>
</dbReference>
<feature type="domain" description="AB hydrolase-1" evidence="2">
    <location>
        <begin position="145"/>
        <end position="365"/>
    </location>
</feature>
<dbReference type="OrthoDB" id="7257484at2"/>
<evidence type="ECO:0000313" key="4">
    <source>
        <dbReference type="Proteomes" id="UP000198793"/>
    </source>
</evidence>
<dbReference type="GO" id="GO:0016787">
    <property type="term" value="F:hydrolase activity"/>
    <property type="evidence" value="ECO:0007669"/>
    <property type="project" value="UniProtKB-KW"/>
</dbReference>
<dbReference type="Pfam" id="PF12697">
    <property type="entry name" value="Abhydrolase_6"/>
    <property type="match status" value="1"/>
</dbReference>
<keyword evidence="3" id="KW-0378">Hydrolase</keyword>
<reference evidence="3 4" key="1">
    <citation type="submission" date="2016-10" db="EMBL/GenBank/DDBJ databases">
        <authorList>
            <person name="de Groot N.N."/>
        </authorList>
    </citation>
    <scope>NUCLEOTIDE SEQUENCE [LARGE SCALE GENOMIC DNA]</scope>
    <source>
        <strain evidence="4">L7-484,KACC 16230,DSM 25025</strain>
    </source>
</reference>
<proteinExistence type="predicted"/>
<keyword evidence="1" id="KW-1133">Transmembrane helix</keyword>
<sequence>MVEPVRKRAVFFIGGYDPKTPDAFFERFRRDLSRSGELWNLVSSTQRADNEPARDIGTLAIRTTSADAGWETRTDFTFFSLDTIVLADFARPPPVRLWRYLVAFADFVASGTAGRFFIHAWRFGLYFLYPFAVVLACLLLGAVAAAGAWRWLGPFALALGVAVFALTLGLAGRRWSIAHLMDLWSFSRDHMREQRPEADALLHRFAEAIRDRVAEETYDEVLLVGHSTGGMIMLEVASLYAALDTPSRPGTATLVLTLGSTALKAGYHPAAVRFRERVGRLAQDRRLGWVEVQCLTDVINFYKTDPLAEMGLRSNRTEPFPIVRTIKIRSMLQADTYRRVRRRLFRVHYQYVFANTKPYWYDFFQIVCGPVPLTERAQHALVGSPAARVTAS</sequence>
<dbReference type="Gene3D" id="3.40.50.1820">
    <property type="entry name" value="alpha/beta hydrolase"/>
    <property type="match status" value="1"/>
</dbReference>
<dbReference type="AlphaFoldDB" id="A0A1H0M0B3"/>
<evidence type="ECO:0000313" key="3">
    <source>
        <dbReference type="EMBL" id="SDO73741.1"/>
    </source>
</evidence>
<keyword evidence="4" id="KW-1185">Reference proteome</keyword>
<dbReference type="InterPro" id="IPR000073">
    <property type="entry name" value="AB_hydrolase_1"/>
</dbReference>
<keyword evidence="1" id="KW-0812">Transmembrane</keyword>
<dbReference type="InterPro" id="IPR029058">
    <property type="entry name" value="AB_hydrolase_fold"/>
</dbReference>
<accession>A0A1H0M0B3</accession>
<gene>
    <name evidence="3" type="ORF">SAMN05192530_1123</name>
</gene>
<evidence type="ECO:0000259" key="2">
    <source>
        <dbReference type="Pfam" id="PF12697"/>
    </source>
</evidence>
<protein>
    <submittedName>
        <fullName evidence="3">Alpha/beta hydrolase family protein</fullName>
    </submittedName>
</protein>
<dbReference type="RefSeq" id="WP_090676479.1">
    <property type="nucleotide sequence ID" value="NZ_FNIT01000012.1"/>
</dbReference>
<evidence type="ECO:0000256" key="1">
    <source>
        <dbReference type="SAM" id="Phobius"/>
    </source>
</evidence>
<name>A0A1H0M0B3_9HYPH</name>
<keyword evidence="1" id="KW-0472">Membrane</keyword>
<organism evidence="3 4">
    <name type="scientific">Aureimonas jatrophae</name>
    <dbReference type="NCBI Taxonomy" id="1166073"/>
    <lineage>
        <taxon>Bacteria</taxon>
        <taxon>Pseudomonadati</taxon>
        <taxon>Pseudomonadota</taxon>
        <taxon>Alphaproteobacteria</taxon>
        <taxon>Hyphomicrobiales</taxon>
        <taxon>Aurantimonadaceae</taxon>
        <taxon>Aureimonas</taxon>
    </lineage>
</organism>
<dbReference type="Proteomes" id="UP000198793">
    <property type="component" value="Unassembled WGS sequence"/>
</dbReference>